<sequence length="81" mass="9470">TRNALAQGADVVIDRCNFDKRQRETWLRIARQFHADVYCLELKTNLALCRARIMNRHDHPTQVQGTFGTTVLDRQKAQYQP</sequence>
<comment type="caution">
    <text evidence="1">The sequence shown here is derived from an EMBL/GenBank/DDBJ whole genome shotgun (WGS) entry which is preliminary data.</text>
</comment>
<feature type="non-terminal residue" evidence="1">
    <location>
        <position position="1"/>
    </location>
</feature>
<dbReference type="InterPro" id="IPR027417">
    <property type="entry name" value="P-loop_NTPase"/>
</dbReference>
<dbReference type="EMBL" id="MCFI01000025">
    <property type="protein sequence ID" value="ORY75727.1"/>
    <property type="molecule type" value="Genomic_DNA"/>
</dbReference>
<reference evidence="1 2" key="1">
    <citation type="submission" date="2016-07" db="EMBL/GenBank/DDBJ databases">
        <title>Pervasive Adenine N6-methylation of Active Genes in Fungi.</title>
        <authorList>
            <consortium name="DOE Joint Genome Institute"/>
            <person name="Mondo S.J."/>
            <person name="Dannebaum R.O."/>
            <person name="Kuo R.C."/>
            <person name="Labutti K."/>
            <person name="Haridas S."/>
            <person name="Kuo A."/>
            <person name="Salamov A."/>
            <person name="Ahrendt S.R."/>
            <person name="Lipzen A."/>
            <person name="Sullivan W."/>
            <person name="Andreopoulos W.B."/>
            <person name="Clum A."/>
            <person name="Lindquist E."/>
            <person name="Daum C."/>
            <person name="Ramamoorthy G.K."/>
            <person name="Gryganskyi A."/>
            <person name="Culley D."/>
            <person name="Magnuson J.K."/>
            <person name="James T.Y."/>
            <person name="O'Malley M.A."/>
            <person name="Stajich J.E."/>
            <person name="Spatafora J.W."/>
            <person name="Visel A."/>
            <person name="Grigoriev I.V."/>
        </authorList>
    </citation>
    <scope>NUCLEOTIDE SEQUENCE [LARGE SCALE GENOMIC DNA]</scope>
    <source>
        <strain evidence="1 2">12-1054</strain>
    </source>
</reference>
<dbReference type="SUPFAM" id="SSF52540">
    <property type="entry name" value="P-loop containing nucleoside triphosphate hydrolases"/>
    <property type="match status" value="1"/>
</dbReference>
<feature type="non-terminal residue" evidence="1">
    <location>
        <position position="81"/>
    </location>
</feature>
<dbReference type="RefSeq" id="XP_040722375.1">
    <property type="nucleotide sequence ID" value="XM_040867324.1"/>
</dbReference>
<dbReference type="Pfam" id="PF13671">
    <property type="entry name" value="AAA_33"/>
    <property type="match status" value="1"/>
</dbReference>
<gene>
    <name evidence="1" type="ORF">BCR37DRAFT_339169</name>
</gene>
<dbReference type="OrthoDB" id="3512845at2759"/>
<dbReference type="PANTHER" id="PTHR43883:SF1">
    <property type="entry name" value="GLUCONOKINASE"/>
    <property type="match status" value="1"/>
</dbReference>
<evidence type="ECO:0000313" key="1">
    <source>
        <dbReference type="EMBL" id="ORY75727.1"/>
    </source>
</evidence>
<organism evidence="1 2">
    <name type="scientific">Protomyces lactucae-debilis</name>
    <dbReference type="NCBI Taxonomy" id="2754530"/>
    <lineage>
        <taxon>Eukaryota</taxon>
        <taxon>Fungi</taxon>
        <taxon>Dikarya</taxon>
        <taxon>Ascomycota</taxon>
        <taxon>Taphrinomycotina</taxon>
        <taxon>Taphrinomycetes</taxon>
        <taxon>Taphrinales</taxon>
        <taxon>Protomycetaceae</taxon>
        <taxon>Protomyces</taxon>
    </lineage>
</organism>
<name>A0A1Y2EW47_PROLT</name>
<dbReference type="Proteomes" id="UP000193685">
    <property type="component" value="Unassembled WGS sequence"/>
</dbReference>
<keyword evidence="2" id="KW-1185">Reference proteome</keyword>
<dbReference type="GeneID" id="63783923"/>
<accession>A0A1Y2EW47</accession>
<evidence type="ECO:0000313" key="2">
    <source>
        <dbReference type="Proteomes" id="UP000193685"/>
    </source>
</evidence>
<dbReference type="PANTHER" id="PTHR43883">
    <property type="entry name" value="SLR0207 PROTEIN"/>
    <property type="match status" value="1"/>
</dbReference>
<dbReference type="Gene3D" id="3.40.50.300">
    <property type="entry name" value="P-loop containing nucleotide triphosphate hydrolases"/>
    <property type="match status" value="1"/>
</dbReference>
<protein>
    <submittedName>
        <fullName evidence="1">AAA domain-domain-containing protein</fullName>
    </submittedName>
</protein>
<dbReference type="InterPro" id="IPR052732">
    <property type="entry name" value="Cell-binding_unc_protein"/>
</dbReference>
<dbReference type="AlphaFoldDB" id="A0A1Y2EW47"/>
<proteinExistence type="predicted"/>